<dbReference type="InterPro" id="IPR002119">
    <property type="entry name" value="Histone_H2A"/>
</dbReference>
<dbReference type="Reactome" id="R-SSC-9764725">
    <property type="pathway name" value="Negative Regulation of CDH1 Gene Transcription"/>
</dbReference>
<dbReference type="PaxDb" id="9823-ENSSSCP00000023627"/>
<dbReference type="SMART" id="SM00414">
    <property type="entry name" value="H2A"/>
    <property type="match status" value="1"/>
</dbReference>
<dbReference type="Ensembl" id="ENSSSCT00000041493.1">
    <property type="protein sequence ID" value="ENSSSCP00000056385.1"/>
    <property type="gene ID" value="ENSSSCG00000063292.1"/>
</dbReference>
<dbReference type="KEGG" id="ssc:100620620"/>
<dbReference type="Ensembl" id="ENSSSCT00000103933.1">
    <property type="protein sequence ID" value="ENSSSCP00000079743.1"/>
    <property type="gene ID" value="ENSSSCG00000057758.1"/>
</dbReference>
<dbReference type="Reactome" id="R-SSC-5250924">
    <property type="pathway name" value="B-WICH complex positively regulates rRNA expression"/>
</dbReference>
<evidence type="ECO:0000256" key="2">
    <source>
        <dbReference type="SAM" id="MobiDB-lite"/>
    </source>
</evidence>
<feature type="compositionally biased region" description="Basic residues" evidence="2">
    <location>
        <begin position="1"/>
        <end position="11"/>
    </location>
</feature>
<keyword evidence="1" id="KW-0238">DNA-binding</keyword>
<name>A0A287BIM6_PIG</name>
<dbReference type="eggNOG" id="KOG1756">
    <property type="taxonomic scope" value="Eukaryota"/>
</dbReference>
<dbReference type="GO" id="GO:0031507">
    <property type="term" value="P:heterochromatin formation"/>
    <property type="evidence" value="ECO:0000318"/>
    <property type="project" value="GO_Central"/>
</dbReference>
<dbReference type="Reactome" id="R-SSC-3214858">
    <property type="pathway name" value="RMTs methylate histone arginines"/>
</dbReference>
<dbReference type="CTD" id="474381"/>
<evidence type="ECO:0000313" key="6">
    <source>
        <dbReference type="Proteomes" id="UP000008227"/>
    </source>
</evidence>
<dbReference type="Reactome" id="R-SSC-5625886">
    <property type="pathway name" value="Activated PKN1 stimulates transcription of AR (androgen receptor) regulated genes KLK2 and KLK3"/>
</dbReference>
<dbReference type="AlphaFoldDB" id="A0A287BIM6"/>
<dbReference type="Reactome" id="R-SSC-9841922">
    <property type="pathway name" value="MLL4 and MLL3 complexes regulate expression of PPARG target genes in adipogenesis and hepatic steatosis"/>
</dbReference>
<dbReference type="PRINTS" id="PR00620">
    <property type="entry name" value="HISTONEH2A"/>
</dbReference>
<feature type="region of interest" description="Disordered" evidence="2">
    <location>
        <begin position="1"/>
        <end position="24"/>
    </location>
</feature>
<accession>A0A287BIM6</accession>
<comment type="subcellular location">
    <subcellularLocation>
        <location evidence="1">Nucleus</location>
    </subcellularLocation>
</comment>
<dbReference type="Reactome" id="R-SSC-110331">
    <property type="pathway name" value="Cleavage of the damaged purine"/>
</dbReference>
<dbReference type="Reactome" id="R-SSC-606279">
    <property type="pathway name" value="Deposition of new CENPA-containing nucleosomes at the centromere"/>
</dbReference>
<dbReference type="InterPro" id="IPR009072">
    <property type="entry name" value="Histone-fold"/>
</dbReference>
<dbReference type="Reactome" id="R-SSC-110330">
    <property type="pathway name" value="Recognition and association of DNA glycosylase with site containing an affected purine"/>
</dbReference>
<dbReference type="GeneID" id="100620620"/>
<dbReference type="OMA" id="GNEARNC"/>
<dbReference type="Reactome" id="R-SSC-68616">
    <property type="pathway name" value="Assembly of the ORC complex at the origin of replication"/>
</dbReference>
<dbReference type="Reactome" id="R-SSC-2559586">
    <property type="pathway name" value="DNA Damage/Telomere Stress Induced Senescence"/>
</dbReference>
<dbReference type="Reactome" id="R-SSC-427413">
    <property type="pathway name" value="NoRC negatively regulates rRNA expression"/>
</dbReference>
<dbReference type="Reactome" id="R-SSC-9018519">
    <property type="pathway name" value="Estrogen-dependent gene expression"/>
</dbReference>
<keyword evidence="1" id="KW-0544">Nucleosome core</keyword>
<reference evidence="3" key="3">
    <citation type="submission" date="2025-05" db="UniProtKB">
        <authorList>
            <consortium name="Ensembl"/>
        </authorList>
    </citation>
    <scope>IDENTIFICATION</scope>
</reference>
<comment type="subunit">
    <text evidence="1">The nucleosome is a histone octamer containing two molecules each of H2A, H2B, H3 and H4 assembled in one H3-H4 heterotetramer and two H2A-H2B heterodimers. The octamer wraps approximately 147 bp of DNA.</text>
</comment>
<reference evidence="6" key="1">
    <citation type="submission" date="2009-11" db="EMBL/GenBank/DDBJ databases">
        <authorList>
            <consortium name="Porcine genome sequencing project"/>
        </authorList>
    </citation>
    <scope>NUCLEOTIDE SEQUENCE [LARGE SCALE GENOMIC DNA]</scope>
    <source>
        <strain evidence="6">Duroc</strain>
    </source>
</reference>
<comment type="similarity">
    <text evidence="1">Belongs to the histone H2A family.</text>
</comment>
<organism evidence="3 6">
    <name type="scientific">Sus scrofa</name>
    <name type="common">Pig</name>
    <dbReference type="NCBI Taxonomy" id="9823"/>
    <lineage>
        <taxon>Eukaryota</taxon>
        <taxon>Metazoa</taxon>
        <taxon>Chordata</taxon>
        <taxon>Craniata</taxon>
        <taxon>Vertebrata</taxon>
        <taxon>Euteleostomi</taxon>
        <taxon>Mammalia</taxon>
        <taxon>Eutheria</taxon>
        <taxon>Laurasiatheria</taxon>
        <taxon>Artiodactyla</taxon>
        <taxon>Suina</taxon>
        <taxon>Suidae</taxon>
        <taxon>Sus</taxon>
    </lineage>
</organism>
<evidence type="ECO:0000313" key="3">
    <source>
        <dbReference type="Ensembl" id="ENSSSCP00000056385.1"/>
    </source>
</evidence>
<dbReference type="Reactome" id="R-SSC-9843970">
    <property type="pathway name" value="Regulation of endogenous retroelements by the Human Silencing Hub (HUSH) complex"/>
</dbReference>
<dbReference type="GeneTree" id="ENSGT00940000163020"/>
<dbReference type="Reactome" id="R-SSC-212300">
    <property type="pathway name" value="PRC2 methylates histones and DNA"/>
</dbReference>
<dbReference type="Reactome" id="R-SSC-2299718">
    <property type="pathway name" value="Condensation of Prophase Chromosomes"/>
</dbReference>
<dbReference type="Reactome" id="R-SSC-427359">
    <property type="pathway name" value="SIRT1 negatively regulates rRNA expression"/>
</dbReference>
<dbReference type="CDD" id="cd00074">
    <property type="entry name" value="HFD_H2A"/>
    <property type="match status" value="1"/>
</dbReference>
<dbReference type="GO" id="GO:0046982">
    <property type="term" value="F:protein heterodimerization activity"/>
    <property type="evidence" value="ECO:0007669"/>
    <property type="project" value="InterPro"/>
</dbReference>
<dbReference type="GO" id="GO:0005634">
    <property type="term" value="C:nucleus"/>
    <property type="evidence" value="ECO:0000318"/>
    <property type="project" value="GO_Central"/>
</dbReference>
<dbReference type="Reactome" id="R-SSC-9670095">
    <property type="pathway name" value="Inhibition of DNA recombination at telomere"/>
</dbReference>
<dbReference type="Reactome" id="R-SSC-73772">
    <property type="pathway name" value="RNA Polymerase I Promoter Escape"/>
</dbReference>
<protein>
    <recommendedName>
        <fullName evidence="1">Histone H2A</fullName>
    </recommendedName>
</protein>
<dbReference type="Reactome" id="R-SSC-5578749">
    <property type="pathway name" value="Transcriptional regulation by small RNAs"/>
</dbReference>
<dbReference type="SMR" id="A0A287BIM6"/>
<dbReference type="Bgee" id="ENSSSCG00000034475">
    <property type="expression patterns" value="Expressed in testis and 10 other cell types or tissues"/>
</dbReference>
<keyword evidence="6" id="KW-1185">Reference proteome</keyword>
<dbReference type="SUPFAM" id="SSF47113">
    <property type="entry name" value="Histone-fold"/>
    <property type="match status" value="1"/>
</dbReference>
<dbReference type="Ensembl" id="ENSSSCT00000092806.1">
    <property type="protein sequence ID" value="ENSSSCP00000076268.1"/>
    <property type="gene ID" value="ENSSSCG00000055307.1"/>
</dbReference>
<evidence type="ECO:0000313" key="5">
    <source>
        <dbReference type="Ensembl" id="ENSSSCP00000079743.1"/>
    </source>
</evidence>
<dbReference type="Reactome" id="R-SSC-73728">
    <property type="pathway name" value="RNA Polymerase I Promoter Opening"/>
</dbReference>
<evidence type="ECO:0000313" key="4">
    <source>
        <dbReference type="Ensembl" id="ENSSSCP00000076268.1"/>
    </source>
</evidence>
<evidence type="ECO:0000256" key="1">
    <source>
        <dbReference type="RuleBase" id="RU003767"/>
    </source>
</evidence>
<dbReference type="PANTHER" id="PTHR23430">
    <property type="entry name" value="HISTONE H2A"/>
    <property type="match status" value="1"/>
</dbReference>
<dbReference type="Reactome" id="R-SSC-8936459">
    <property type="pathway name" value="RUNX1 regulates genes involved in megakaryocyte differentiation and platelet function"/>
</dbReference>
<dbReference type="Reactome" id="R-SSC-9843940">
    <property type="pathway name" value="Regulation of endogenous retroelements by KRAB-ZFP proteins"/>
</dbReference>
<dbReference type="GO" id="GO:0030527">
    <property type="term" value="F:structural constituent of chromatin"/>
    <property type="evidence" value="ECO:0000318"/>
    <property type="project" value="GO_Central"/>
</dbReference>
<dbReference type="Gene3D" id="1.10.20.10">
    <property type="entry name" value="Histone, subunit A"/>
    <property type="match status" value="1"/>
</dbReference>
<dbReference type="GO" id="GO:0000786">
    <property type="term" value="C:nucleosome"/>
    <property type="evidence" value="ECO:0000318"/>
    <property type="project" value="GO_Central"/>
</dbReference>
<dbReference type="GO" id="GO:0003677">
    <property type="term" value="F:DNA binding"/>
    <property type="evidence" value="ECO:0007669"/>
    <property type="project" value="UniProtKB-KW"/>
</dbReference>
<dbReference type="STRING" id="9823.ENSSSCP00000054795"/>
<dbReference type="Reactome" id="R-SSC-2559582">
    <property type="pathway name" value="Senescence-Associated Secretory Phenotype (SASP)"/>
</dbReference>
<gene>
    <name evidence="3" type="primary">H2AB3</name>
    <name evidence="5" type="synonym">H2AB1</name>
    <name evidence="4" type="synonym">H2AB2</name>
</gene>
<reference evidence="3" key="2">
    <citation type="journal article" date="2020" name="Gigascience">
        <title>An improved pig reference genome sequence to enable pig genetics and genomics research.</title>
        <authorList>
            <person name="Warr A."/>
            <person name="Affara N."/>
            <person name="Aken B."/>
            <person name="Beiki H."/>
            <person name="Bickhart D.M."/>
            <person name="Billis K."/>
            <person name="Chow W."/>
            <person name="Eory L."/>
            <person name="Finlayson H.A."/>
            <person name="Flicek P."/>
            <person name="Giron C.G."/>
            <person name="Griffin D.K."/>
            <person name="Hall R."/>
            <person name="Hannum G."/>
            <person name="Hourlier T."/>
            <person name="Howe K."/>
            <person name="Hume D.A."/>
            <person name="Izuogu O."/>
            <person name="Kim K."/>
            <person name="Koren S."/>
            <person name="Liu H."/>
            <person name="Manchanda N."/>
            <person name="Martin F.J."/>
            <person name="Nonneman D.J."/>
            <person name="O'Connor R.E."/>
            <person name="Phillippy A.M."/>
            <person name="Rohrer G.A."/>
            <person name="Rosen B.D."/>
            <person name="Rund L.A."/>
            <person name="Sargent C.A."/>
            <person name="Schook L.B."/>
            <person name="Schroeder S.G."/>
            <person name="Schwartz A.S."/>
            <person name="Skinner B.M."/>
            <person name="Talbot R."/>
            <person name="Tseng E."/>
            <person name="Tuggle C.K."/>
            <person name="Watson M."/>
            <person name="Smith T.P.L."/>
            <person name="Archibald A.L."/>
        </authorList>
    </citation>
    <scope>NUCLEOTIDE SEQUENCE [LARGE SCALE GENOMIC DNA]</scope>
    <source>
        <strain evidence="3">Duroc</strain>
    </source>
</reference>
<keyword evidence="1" id="KW-0539">Nucleus</keyword>
<dbReference type="OrthoDB" id="9716236at2759"/>
<proteinExistence type="inferred from homology"/>
<dbReference type="Proteomes" id="UP000008227">
    <property type="component" value="Chromosome X"/>
</dbReference>
<dbReference type="Reactome" id="R-SSC-2559580">
    <property type="pathway name" value="Oxidative Stress Induced Senescence"/>
</dbReference>
<keyword evidence="1" id="KW-0158">Chromosome</keyword>
<sequence length="113" mass="12201">MPGKRSRRKSPGRQGRTCARTTRAGLSASVSHMERLLREGPYAQCLSSSARVFLAATIEYLTARVLELAGDEAQIVGRRCITPELVAMAVHNNALLSAFFGTLAISQVAPTQE</sequence>